<gene>
    <name evidence="3" type="ORF">V1264_004162</name>
</gene>
<evidence type="ECO:0000259" key="2">
    <source>
        <dbReference type="PROSITE" id="PS50042"/>
    </source>
</evidence>
<dbReference type="PANTHER" id="PTHR23011">
    <property type="entry name" value="CYCLIC NUCLEOTIDE-BINDING DOMAIN CONTAINING PROTEIN"/>
    <property type="match status" value="1"/>
</dbReference>
<dbReference type="SUPFAM" id="SSF51206">
    <property type="entry name" value="cAMP-binding domain-like"/>
    <property type="match status" value="1"/>
</dbReference>
<dbReference type="Proteomes" id="UP001374579">
    <property type="component" value="Unassembled WGS sequence"/>
</dbReference>
<dbReference type="Gene3D" id="2.60.120.10">
    <property type="entry name" value="Jelly Rolls"/>
    <property type="match status" value="1"/>
</dbReference>
<evidence type="ECO:0000256" key="1">
    <source>
        <dbReference type="SAM" id="MobiDB-lite"/>
    </source>
</evidence>
<organism evidence="3 4">
    <name type="scientific">Littorina saxatilis</name>
    <dbReference type="NCBI Taxonomy" id="31220"/>
    <lineage>
        <taxon>Eukaryota</taxon>
        <taxon>Metazoa</taxon>
        <taxon>Spiralia</taxon>
        <taxon>Lophotrochozoa</taxon>
        <taxon>Mollusca</taxon>
        <taxon>Gastropoda</taxon>
        <taxon>Caenogastropoda</taxon>
        <taxon>Littorinimorpha</taxon>
        <taxon>Littorinoidea</taxon>
        <taxon>Littorinidae</taxon>
        <taxon>Littorina</taxon>
    </lineage>
</organism>
<dbReference type="InterPro" id="IPR000595">
    <property type="entry name" value="cNMP-bd_dom"/>
</dbReference>
<evidence type="ECO:0000313" key="3">
    <source>
        <dbReference type="EMBL" id="KAK7097143.1"/>
    </source>
</evidence>
<name>A0AAN9G6D0_9CAEN</name>
<feature type="region of interest" description="Disordered" evidence="1">
    <location>
        <begin position="56"/>
        <end position="224"/>
    </location>
</feature>
<feature type="compositionally biased region" description="Polar residues" evidence="1">
    <location>
        <begin position="9"/>
        <end position="23"/>
    </location>
</feature>
<keyword evidence="4" id="KW-1185">Reference proteome</keyword>
<dbReference type="PROSITE" id="PS50042">
    <property type="entry name" value="CNMP_BINDING_3"/>
    <property type="match status" value="1"/>
</dbReference>
<feature type="domain" description="Cyclic nucleotide-binding" evidence="2">
    <location>
        <begin position="420"/>
        <end position="443"/>
    </location>
</feature>
<dbReference type="EMBL" id="JBAMIC010000013">
    <property type="protein sequence ID" value="KAK7097143.1"/>
    <property type="molecule type" value="Genomic_DNA"/>
</dbReference>
<evidence type="ECO:0000313" key="4">
    <source>
        <dbReference type="Proteomes" id="UP001374579"/>
    </source>
</evidence>
<dbReference type="AlphaFoldDB" id="A0AAN9G6D0"/>
<feature type="compositionally biased region" description="Low complexity" evidence="1">
    <location>
        <begin position="111"/>
        <end position="121"/>
    </location>
</feature>
<feature type="region of interest" description="Disordered" evidence="1">
    <location>
        <begin position="1"/>
        <end position="29"/>
    </location>
</feature>
<sequence length="456" mass="51761">MLHVRPRGQVTTVSSSQEGSPTSPKRERFLKRVVDQIEVDRLNRRLRSYLTTKYAAEASERHSLSKSMPGDVTDRGSDAVRSNDVISSSDALKSSSDDSDCNLDNKKRGSKLSLSLPPRSKQSFSPRPLGLNSHKRAESFSYATHTRLHKDKLKTFSKSQKDSSDSESQNSQRSEDVSKASLPSSRQVPLASSGPYYGHNKPPTPQKPPTRPNTPKATEPTEKNMFSWKICTPTNWKRGKSYHEILLEKKRLRRTGRLPSQSRFVSIFKPKDSRKPTAADRIRGVLKRAQFYGDDIKRLPLVRFRRAARTLVALLKTVKISKEKEKGMESALWFDDDEVRASKRAYEMFGVSFDAFAYRARREIQVSNEAKAILTMAPGTRSDEQRHVALVSLSQAVPEFGEFPRAMQEALVRVGWYECFEARRIIIREGHMADNFYLILSGSGKLPSCVDWMAEW</sequence>
<dbReference type="PANTHER" id="PTHR23011:SF28">
    <property type="entry name" value="CYCLIC NUCLEOTIDE-BINDING DOMAIN CONTAINING PROTEIN"/>
    <property type="match status" value="1"/>
</dbReference>
<protein>
    <recommendedName>
        <fullName evidence="2">Cyclic nucleotide-binding domain-containing protein</fullName>
    </recommendedName>
</protein>
<accession>A0AAN9G6D0</accession>
<reference evidence="3 4" key="1">
    <citation type="submission" date="2024-02" db="EMBL/GenBank/DDBJ databases">
        <title>Chromosome-scale genome assembly of the rough periwinkle Littorina saxatilis.</title>
        <authorList>
            <person name="De Jode A."/>
            <person name="Faria R."/>
            <person name="Formenti G."/>
            <person name="Sims Y."/>
            <person name="Smith T.P."/>
            <person name="Tracey A."/>
            <person name="Wood J.M.D."/>
            <person name="Zagrodzka Z.B."/>
            <person name="Johannesson K."/>
            <person name="Butlin R.K."/>
            <person name="Leder E.H."/>
        </authorList>
    </citation>
    <scope>NUCLEOTIDE SEQUENCE [LARGE SCALE GENOMIC DNA]</scope>
    <source>
        <strain evidence="3">Snail1</strain>
        <tissue evidence="3">Muscle</tissue>
    </source>
</reference>
<comment type="caution">
    <text evidence="3">The sequence shown here is derived from an EMBL/GenBank/DDBJ whole genome shotgun (WGS) entry which is preliminary data.</text>
</comment>
<dbReference type="InterPro" id="IPR018490">
    <property type="entry name" value="cNMP-bd_dom_sf"/>
</dbReference>
<dbReference type="InterPro" id="IPR014710">
    <property type="entry name" value="RmlC-like_jellyroll"/>
</dbReference>
<feature type="compositionally biased region" description="Pro residues" evidence="1">
    <location>
        <begin position="202"/>
        <end position="212"/>
    </location>
</feature>
<proteinExistence type="predicted"/>